<dbReference type="AlphaFoldDB" id="E9HVG0"/>
<evidence type="ECO:0000313" key="3">
    <source>
        <dbReference type="Proteomes" id="UP000000305"/>
    </source>
</evidence>
<gene>
    <name evidence="2" type="ORF">DAPPUDRAFT_118332</name>
</gene>
<feature type="region of interest" description="Disordered" evidence="1">
    <location>
        <begin position="42"/>
        <end position="102"/>
    </location>
</feature>
<organism evidence="2 3">
    <name type="scientific">Daphnia pulex</name>
    <name type="common">Water flea</name>
    <dbReference type="NCBI Taxonomy" id="6669"/>
    <lineage>
        <taxon>Eukaryota</taxon>
        <taxon>Metazoa</taxon>
        <taxon>Ecdysozoa</taxon>
        <taxon>Arthropoda</taxon>
        <taxon>Crustacea</taxon>
        <taxon>Branchiopoda</taxon>
        <taxon>Diplostraca</taxon>
        <taxon>Cladocera</taxon>
        <taxon>Anomopoda</taxon>
        <taxon>Daphniidae</taxon>
        <taxon>Daphnia</taxon>
    </lineage>
</organism>
<evidence type="ECO:0000256" key="1">
    <source>
        <dbReference type="SAM" id="MobiDB-lite"/>
    </source>
</evidence>
<feature type="non-terminal residue" evidence="2">
    <location>
        <position position="1"/>
    </location>
</feature>
<proteinExistence type="predicted"/>
<accession>E9HVG0</accession>
<protein>
    <submittedName>
        <fullName evidence="2">Uncharacterized protein</fullName>
    </submittedName>
</protein>
<dbReference type="HOGENOM" id="CLU_2284410_0_0_1"/>
<dbReference type="KEGG" id="dpx:DAPPUDRAFT_118332"/>
<reference evidence="2 3" key="1">
    <citation type="journal article" date="2011" name="Science">
        <title>The ecoresponsive genome of Daphnia pulex.</title>
        <authorList>
            <person name="Colbourne J.K."/>
            <person name="Pfrender M.E."/>
            <person name="Gilbert D."/>
            <person name="Thomas W.K."/>
            <person name="Tucker A."/>
            <person name="Oakley T.H."/>
            <person name="Tokishita S."/>
            <person name="Aerts A."/>
            <person name="Arnold G.J."/>
            <person name="Basu M.K."/>
            <person name="Bauer D.J."/>
            <person name="Caceres C.E."/>
            <person name="Carmel L."/>
            <person name="Casola C."/>
            <person name="Choi J.H."/>
            <person name="Detter J.C."/>
            <person name="Dong Q."/>
            <person name="Dusheyko S."/>
            <person name="Eads B.D."/>
            <person name="Frohlich T."/>
            <person name="Geiler-Samerotte K.A."/>
            <person name="Gerlach D."/>
            <person name="Hatcher P."/>
            <person name="Jogdeo S."/>
            <person name="Krijgsveld J."/>
            <person name="Kriventseva E.V."/>
            <person name="Kultz D."/>
            <person name="Laforsch C."/>
            <person name="Lindquist E."/>
            <person name="Lopez J."/>
            <person name="Manak J.R."/>
            <person name="Muller J."/>
            <person name="Pangilinan J."/>
            <person name="Patwardhan R.P."/>
            <person name="Pitluck S."/>
            <person name="Pritham E.J."/>
            <person name="Rechtsteiner A."/>
            <person name="Rho M."/>
            <person name="Rogozin I.B."/>
            <person name="Sakarya O."/>
            <person name="Salamov A."/>
            <person name="Schaack S."/>
            <person name="Shapiro H."/>
            <person name="Shiga Y."/>
            <person name="Skalitzky C."/>
            <person name="Smith Z."/>
            <person name="Souvorov A."/>
            <person name="Sung W."/>
            <person name="Tang Z."/>
            <person name="Tsuchiya D."/>
            <person name="Tu H."/>
            <person name="Vos H."/>
            <person name="Wang M."/>
            <person name="Wolf Y.I."/>
            <person name="Yamagata H."/>
            <person name="Yamada T."/>
            <person name="Ye Y."/>
            <person name="Shaw J.R."/>
            <person name="Andrews J."/>
            <person name="Crease T.J."/>
            <person name="Tang H."/>
            <person name="Lucas S.M."/>
            <person name="Robertson H.M."/>
            <person name="Bork P."/>
            <person name="Koonin E.V."/>
            <person name="Zdobnov E.M."/>
            <person name="Grigoriev I.V."/>
            <person name="Lynch M."/>
            <person name="Boore J.L."/>
        </authorList>
    </citation>
    <scope>NUCLEOTIDE SEQUENCE [LARGE SCALE GENOMIC DNA]</scope>
</reference>
<keyword evidence="3" id="KW-1185">Reference proteome</keyword>
<name>E9HVG0_DAPPU</name>
<sequence>EEEKGCQPASVIRVAAGSPTMGNCWSPCSFVVVSETKKPVLEETSPDNRTSIFGDPSIFAASPEGNNNLESGGSSGSAQQGKCCQCRPTGTNDKVTLEKKEK</sequence>
<feature type="compositionally biased region" description="Low complexity" evidence="1">
    <location>
        <begin position="64"/>
        <end position="82"/>
    </location>
</feature>
<dbReference type="InParanoid" id="E9HVG0"/>
<dbReference type="EMBL" id="GL732853">
    <property type="protein sequence ID" value="EFX64258.1"/>
    <property type="molecule type" value="Genomic_DNA"/>
</dbReference>
<evidence type="ECO:0000313" key="2">
    <source>
        <dbReference type="EMBL" id="EFX64258.1"/>
    </source>
</evidence>
<dbReference type="Proteomes" id="UP000000305">
    <property type="component" value="Unassembled WGS sequence"/>
</dbReference>